<organism evidence="3 4">
    <name type="scientific">Aquabacterium olei</name>
    <dbReference type="NCBI Taxonomy" id="1296669"/>
    <lineage>
        <taxon>Bacteria</taxon>
        <taxon>Pseudomonadati</taxon>
        <taxon>Pseudomonadota</taxon>
        <taxon>Betaproteobacteria</taxon>
        <taxon>Burkholderiales</taxon>
        <taxon>Aquabacterium</taxon>
    </lineage>
</organism>
<dbReference type="InterPro" id="IPR013424">
    <property type="entry name" value="Ice-binding_C"/>
</dbReference>
<reference evidence="3 4" key="1">
    <citation type="submission" date="2018-05" db="EMBL/GenBank/DDBJ databases">
        <title>complete genome sequence of Aquabacterium olei NBRC 110486.</title>
        <authorList>
            <person name="Tang B."/>
            <person name="Chang J."/>
            <person name="Zhang L."/>
            <person name="Yang H."/>
        </authorList>
    </citation>
    <scope>NUCLEOTIDE SEQUENCE [LARGE SCALE GENOMIC DNA]</scope>
    <source>
        <strain evidence="3 4">NBRC 110486</strain>
    </source>
</reference>
<feature type="chain" id="PRO_5016058959" description="Ice-binding protein C-terminal domain-containing protein" evidence="1">
    <location>
        <begin position="26"/>
        <end position="166"/>
    </location>
</feature>
<feature type="signal peptide" evidence="1">
    <location>
        <begin position="1"/>
        <end position="25"/>
    </location>
</feature>
<feature type="domain" description="Ice-binding protein C-terminal" evidence="2">
    <location>
        <begin position="139"/>
        <end position="163"/>
    </location>
</feature>
<evidence type="ECO:0000259" key="2">
    <source>
        <dbReference type="Pfam" id="PF07589"/>
    </source>
</evidence>
<protein>
    <recommendedName>
        <fullName evidence="2">Ice-binding protein C-terminal domain-containing protein</fullName>
    </recommendedName>
</protein>
<name>A0A2U8FUH1_9BURK</name>
<dbReference type="KEGG" id="aon:DEH84_15800"/>
<keyword evidence="4" id="KW-1185">Reference proteome</keyword>
<dbReference type="NCBIfam" id="NF038126">
    <property type="entry name" value="PEP_CTERM_FxDxF"/>
    <property type="match status" value="1"/>
</dbReference>
<dbReference type="EMBL" id="CP029210">
    <property type="protein sequence ID" value="AWI54719.1"/>
    <property type="molecule type" value="Genomic_DNA"/>
</dbReference>
<evidence type="ECO:0000313" key="3">
    <source>
        <dbReference type="EMBL" id="AWI54719.1"/>
    </source>
</evidence>
<sequence length="166" mass="16343">MGVFMKLKSLVAAAAFIAAGASAQAAALSFSPVGGGLKADLSGIGDTSFTFTLSSDYLFSSSVAGVQITIPGLFDTGAPISSVSLNGTAFSLASSSTASGPVISTTYTYSLLNYPLSAGSYTLDVKATGAFGGVATLAPVPEPESLALAVAGLGVAGFVARRRKSA</sequence>
<accession>A0A2U8FUH1</accession>
<dbReference type="Pfam" id="PF07589">
    <property type="entry name" value="PEP-CTERM"/>
    <property type="match status" value="1"/>
</dbReference>
<dbReference type="AlphaFoldDB" id="A0A2U8FUH1"/>
<dbReference type="Proteomes" id="UP000244892">
    <property type="component" value="Chromosome"/>
</dbReference>
<evidence type="ECO:0000256" key="1">
    <source>
        <dbReference type="SAM" id="SignalP"/>
    </source>
</evidence>
<dbReference type="RefSeq" id="WP_109037710.1">
    <property type="nucleotide sequence ID" value="NZ_CP029210.1"/>
</dbReference>
<keyword evidence="1" id="KW-0732">Signal</keyword>
<evidence type="ECO:0000313" key="4">
    <source>
        <dbReference type="Proteomes" id="UP000244892"/>
    </source>
</evidence>
<proteinExistence type="predicted"/>
<dbReference type="NCBIfam" id="TIGR02595">
    <property type="entry name" value="PEP_CTERM"/>
    <property type="match status" value="1"/>
</dbReference>
<gene>
    <name evidence="3" type="ORF">DEH84_15800</name>
</gene>